<dbReference type="GO" id="GO:0003924">
    <property type="term" value="F:GTPase activity"/>
    <property type="evidence" value="ECO:0007669"/>
    <property type="project" value="InterPro"/>
</dbReference>
<keyword evidence="2" id="KW-0342">GTP-binding</keyword>
<dbReference type="InterPro" id="IPR027417">
    <property type="entry name" value="P-loop_NTPase"/>
</dbReference>
<dbReference type="InterPro" id="IPR006689">
    <property type="entry name" value="Small_GTPase_ARF/SAR"/>
</dbReference>
<reference evidence="3 4" key="1">
    <citation type="submission" date="2019-09" db="EMBL/GenBank/DDBJ databases">
        <title>A chromosome-level genome assembly of the Chinese tupelo Nyssa sinensis.</title>
        <authorList>
            <person name="Yang X."/>
            <person name="Kang M."/>
            <person name="Yang Y."/>
            <person name="Xiong H."/>
            <person name="Wang M."/>
            <person name="Zhang Z."/>
            <person name="Wang Z."/>
            <person name="Wu H."/>
            <person name="Ma T."/>
            <person name="Liu J."/>
            <person name="Xi Z."/>
        </authorList>
    </citation>
    <scope>NUCLEOTIDE SEQUENCE [LARGE SCALE GENOMIC DNA]</scope>
    <source>
        <strain evidence="3">J267</strain>
        <tissue evidence="3">Leaf</tissue>
    </source>
</reference>
<accession>A0A5J5B1H4</accession>
<evidence type="ECO:0000313" key="4">
    <source>
        <dbReference type="Proteomes" id="UP000325577"/>
    </source>
</evidence>
<dbReference type="Pfam" id="PF00025">
    <property type="entry name" value="Arf"/>
    <property type="match status" value="1"/>
</dbReference>
<dbReference type="EMBL" id="CM018040">
    <property type="protein sequence ID" value="KAA8534981.1"/>
    <property type="molecule type" value="Genomic_DNA"/>
</dbReference>
<evidence type="ECO:0000313" key="3">
    <source>
        <dbReference type="EMBL" id="KAA8534981.1"/>
    </source>
</evidence>
<keyword evidence="4" id="KW-1185">Reference proteome</keyword>
<gene>
    <name evidence="3" type="ORF">F0562_029984</name>
</gene>
<organism evidence="3 4">
    <name type="scientific">Nyssa sinensis</name>
    <dbReference type="NCBI Taxonomy" id="561372"/>
    <lineage>
        <taxon>Eukaryota</taxon>
        <taxon>Viridiplantae</taxon>
        <taxon>Streptophyta</taxon>
        <taxon>Embryophyta</taxon>
        <taxon>Tracheophyta</taxon>
        <taxon>Spermatophyta</taxon>
        <taxon>Magnoliopsida</taxon>
        <taxon>eudicotyledons</taxon>
        <taxon>Gunneridae</taxon>
        <taxon>Pentapetalae</taxon>
        <taxon>asterids</taxon>
        <taxon>Cornales</taxon>
        <taxon>Nyssaceae</taxon>
        <taxon>Nyssa</taxon>
    </lineage>
</organism>
<sequence length="182" mass="19810">MYFCVGPLSNRVALAEWLRRVPAKYMGFPRESSNLSGDVKSFFFYSQKGDFIFLYDQSRVGTAAYPASIGLQRQASRSSNGEISLSGEYYILSLSMGAGDPDAFGMMPLRLVAVAEGIRGLGEWKGAGVVENTQGLIFVVDSNDTDRVVEARDELHRMLNELLPLASLGSVEGNKLLALAVS</sequence>
<evidence type="ECO:0000256" key="1">
    <source>
        <dbReference type="ARBA" id="ARBA00022741"/>
    </source>
</evidence>
<name>A0A5J5B1H4_9ASTE</name>
<keyword evidence="1" id="KW-0547">Nucleotide-binding</keyword>
<dbReference type="AlphaFoldDB" id="A0A5J5B1H4"/>
<dbReference type="Proteomes" id="UP000325577">
    <property type="component" value="Linkage Group LG17"/>
</dbReference>
<proteinExistence type="predicted"/>
<dbReference type="GO" id="GO:0005525">
    <property type="term" value="F:GTP binding"/>
    <property type="evidence" value="ECO:0007669"/>
    <property type="project" value="UniProtKB-KW"/>
</dbReference>
<protein>
    <submittedName>
        <fullName evidence="3">Uncharacterized protein</fullName>
    </submittedName>
</protein>
<evidence type="ECO:0000256" key="2">
    <source>
        <dbReference type="ARBA" id="ARBA00023134"/>
    </source>
</evidence>
<dbReference type="OrthoDB" id="10454628at2759"/>
<dbReference type="Gene3D" id="3.40.50.300">
    <property type="entry name" value="P-loop containing nucleotide triphosphate hydrolases"/>
    <property type="match status" value="1"/>
</dbReference>